<gene>
    <name evidence="4" type="ORF">DWV29_14105</name>
</gene>
<feature type="binding site" evidence="2">
    <location>
        <position position="202"/>
    </location>
    <ligand>
        <name>Mn(2+)</name>
        <dbReference type="ChEBI" id="CHEBI:29035"/>
        <label>2</label>
    </ligand>
</feature>
<feature type="binding site" evidence="2">
    <location>
        <position position="176"/>
    </location>
    <ligand>
        <name>Mn(2+)</name>
        <dbReference type="ChEBI" id="CHEBI:29035"/>
        <label>2</label>
    </ligand>
</feature>
<dbReference type="PANTHER" id="PTHR11014">
    <property type="entry name" value="PEPTIDASE M20 FAMILY MEMBER"/>
    <property type="match status" value="1"/>
</dbReference>
<dbReference type="PIRSF" id="PIRSF005962">
    <property type="entry name" value="Pept_M20D_amidohydro"/>
    <property type="match status" value="1"/>
</dbReference>
<dbReference type="OrthoDB" id="9776731at2"/>
<feature type="binding site" evidence="2">
    <location>
        <position position="402"/>
    </location>
    <ligand>
        <name>Mn(2+)</name>
        <dbReference type="ChEBI" id="CHEBI:29035"/>
        <label>2</label>
    </ligand>
</feature>
<reference evidence="4 5" key="1">
    <citation type="submission" date="2018-08" db="EMBL/GenBank/DDBJ databases">
        <title>A genome reference for cultivated species of the human gut microbiota.</title>
        <authorList>
            <person name="Zou Y."/>
            <person name="Xue W."/>
            <person name="Luo G."/>
        </authorList>
    </citation>
    <scope>NUCLEOTIDE SEQUENCE [LARGE SCALE GENOMIC DNA]</scope>
    <source>
        <strain evidence="4 5">AF04-15</strain>
    </source>
</reference>
<dbReference type="Gene3D" id="3.40.630.10">
    <property type="entry name" value="Zn peptidases"/>
    <property type="match status" value="1"/>
</dbReference>
<comment type="caution">
    <text evidence="4">The sequence shown here is derived from an EMBL/GenBank/DDBJ whole genome shotgun (WGS) entry which is preliminary data.</text>
</comment>
<evidence type="ECO:0000256" key="2">
    <source>
        <dbReference type="PIRSR" id="PIRSR005962-1"/>
    </source>
</evidence>
<feature type="domain" description="Peptidase M20 dimerisation" evidence="3">
    <location>
        <begin position="227"/>
        <end position="317"/>
    </location>
</feature>
<dbReference type="GO" id="GO:0046872">
    <property type="term" value="F:metal ion binding"/>
    <property type="evidence" value="ECO:0007669"/>
    <property type="project" value="UniProtKB-KW"/>
</dbReference>
<dbReference type="Pfam" id="PF01546">
    <property type="entry name" value="Peptidase_M20"/>
    <property type="match status" value="1"/>
</dbReference>
<protein>
    <submittedName>
        <fullName evidence="4">Amidohydrolase</fullName>
    </submittedName>
</protein>
<feature type="binding site" evidence="2">
    <location>
        <position position="142"/>
    </location>
    <ligand>
        <name>Mn(2+)</name>
        <dbReference type="ChEBI" id="CHEBI:29035"/>
        <label>2</label>
    </ligand>
</feature>
<dbReference type="GO" id="GO:0050118">
    <property type="term" value="F:N-acetyldiaminopimelate deacetylase activity"/>
    <property type="evidence" value="ECO:0007669"/>
    <property type="project" value="UniProtKB-ARBA"/>
</dbReference>
<feature type="binding site" evidence="2">
    <location>
        <position position="140"/>
    </location>
    <ligand>
        <name>Mn(2+)</name>
        <dbReference type="ChEBI" id="CHEBI:29035"/>
        <label>2</label>
    </ligand>
</feature>
<dbReference type="Pfam" id="PF07687">
    <property type="entry name" value="M20_dimer"/>
    <property type="match status" value="1"/>
</dbReference>
<evidence type="ECO:0000313" key="5">
    <source>
        <dbReference type="Proteomes" id="UP000283880"/>
    </source>
</evidence>
<organism evidence="4 5">
    <name type="scientific">Enterocloster asparagiformis</name>
    <dbReference type="NCBI Taxonomy" id="333367"/>
    <lineage>
        <taxon>Bacteria</taxon>
        <taxon>Bacillati</taxon>
        <taxon>Bacillota</taxon>
        <taxon>Clostridia</taxon>
        <taxon>Lachnospirales</taxon>
        <taxon>Lachnospiraceae</taxon>
        <taxon>Enterocloster</taxon>
    </lineage>
</organism>
<dbReference type="InterPro" id="IPR002933">
    <property type="entry name" value="Peptidase_M20"/>
</dbReference>
<dbReference type="EMBL" id="QSBM01000010">
    <property type="protein sequence ID" value="RGX28744.1"/>
    <property type="molecule type" value="Genomic_DNA"/>
</dbReference>
<keyword evidence="1 4" id="KW-0378">Hydrolase</keyword>
<dbReference type="FunFam" id="3.30.70.360:FF:000001">
    <property type="entry name" value="N-acetyldiaminopimelate deacetylase"/>
    <property type="match status" value="1"/>
</dbReference>
<dbReference type="SUPFAM" id="SSF53187">
    <property type="entry name" value="Zn-dependent exopeptidases"/>
    <property type="match status" value="1"/>
</dbReference>
<comment type="cofactor">
    <cofactor evidence="2">
        <name>Mn(2+)</name>
        <dbReference type="ChEBI" id="CHEBI:29035"/>
    </cofactor>
    <text evidence="2">The Mn(2+) ion enhances activity.</text>
</comment>
<dbReference type="NCBIfam" id="TIGR01891">
    <property type="entry name" value="amidohydrolases"/>
    <property type="match status" value="1"/>
</dbReference>
<dbReference type="AlphaFoldDB" id="A0A413FE92"/>
<sequence length="436" mass="48371">MDYIPGTLGGCRAAYGTWVFRTDLIWTVIFGKGNENMIDFRMEAEDRLEKAIEIRRDLHMHPEPSRSEYRTADLVAAHLEALGMEVRRDYAGELPSAVGFLRGGQPGKTVALRADMDALRFQEQNDVPYRSLTDGVMHACGHDCHTATLMCAAEILARHREELHGNVKFIFEPAEEDIGGARFMVRNGVLRDPQVDAVFGLHVENAYPVGNICVSHGEMQAASDRLVIRIKGKSAHGAHPHKGIDAILIASHFLIAVQTMMAREKDTFQHAIITFGQIQGGTARNIVCDNVTLNGICRTLNPEMREFLNQRIEGLLKGITEAFGGSYELDRQRSYPALYCTPELTDFVTSCAGTVIGADHIEEMPHAVLGCESFAYYTQEVPGAYFWLGSGNPQKGMTAPLHTECFDIDEQCMVTGIAMHAAIAYRYLNQEAEQAF</sequence>
<keyword evidence="2" id="KW-0479">Metal-binding</keyword>
<dbReference type="Proteomes" id="UP000283880">
    <property type="component" value="Unassembled WGS sequence"/>
</dbReference>
<dbReference type="Gene3D" id="3.30.70.360">
    <property type="match status" value="1"/>
</dbReference>
<dbReference type="InterPro" id="IPR011650">
    <property type="entry name" value="Peptidase_M20_dimer"/>
</dbReference>
<accession>A0A413FE92</accession>
<dbReference type="SUPFAM" id="SSF55031">
    <property type="entry name" value="Bacterial exopeptidase dimerisation domain"/>
    <property type="match status" value="1"/>
</dbReference>
<dbReference type="InterPro" id="IPR036264">
    <property type="entry name" value="Bact_exopeptidase_dim_dom"/>
</dbReference>
<dbReference type="InterPro" id="IPR017439">
    <property type="entry name" value="Amidohydrolase"/>
</dbReference>
<dbReference type="PANTHER" id="PTHR11014:SF63">
    <property type="entry name" value="METALLOPEPTIDASE, PUTATIVE (AFU_ORTHOLOGUE AFUA_6G09600)-RELATED"/>
    <property type="match status" value="1"/>
</dbReference>
<evidence type="ECO:0000313" key="4">
    <source>
        <dbReference type="EMBL" id="RGX28744.1"/>
    </source>
</evidence>
<name>A0A413FE92_9FIRM</name>
<keyword evidence="2" id="KW-0464">Manganese</keyword>
<dbReference type="GO" id="GO:0019877">
    <property type="term" value="P:diaminopimelate biosynthetic process"/>
    <property type="evidence" value="ECO:0007669"/>
    <property type="project" value="UniProtKB-ARBA"/>
</dbReference>
<evidence type="ECO:0000259" key="3">
    <source>
        <dbReference type="Pfam" id="PF07687"/>
    </source>
</evidence>
<evidence type="ECO:0000256" key="1">
    <source>
        <dbReference type="ARBA" id="ARBA00022801"/>
    </source>
</evidence>
<proteinExistence type="predicted"/>